<feature type="compositionally biased region" description="Basic residues" evidence="3">
    <location>
        <begin position="608"/>
        <end position="618"/>
    </location>
</feature>
<dbReference type="Pfam" id="PF03851">
    <property type="entry name" value="UvdE"/>
    <property type="match status" value="1"/>
</dbReference>
<feature type="region of interest" description="Disordered" evidence="3">
    <location>
        <begin position="53"/>
        <end position="173"/>
    </location>
</feature>
<feature type="compositionally biased region" description="Low complexity" evidence="3">
    <location>
        <begin position="126"/>
        <end position="144"/>
    </location>
</feature>
<dbReference type="eggNOG" id="ENOG502QTMI">
    <property type="taxonomic scope" value="Eukaryota"/>
</dbReference>
<dbReference type="GO" id="GO:0009411">
    <property type="term" value="P:response to UV"/>
    <property type="evidence" value="ECO:0007669"/>
    <property type="project" value="InterPro"/>
</dbReference>
<dbReference type="InParanoid" id="B2W8A0"/>
<feature type="compositionally biased region" description="Low complexity" evidence="3">
    <location>
        <begin position="596"/>
        <end position="607"/>
    </location>
</feature>
<dbReference type="EMBL" id="DS231619">
    <property type="protein sequence ID" value="EDU48958.1"/>
    <property type="molecule type" value="Genomic_DNA"/>
</dbReference>
<proteinExistence type="predicted"/>
<feature type="region of interest" description="Disordered" evidence="3">
    <location>
        <begin position="477"/>
        <end position="685"/>
    </location>
</feature>
<dbReference type="AlphaFoldDB" id="B2W8A0"/>
<feature type="region of interest" description="Disordered" evidence="3">
    <location>
        <begin position="1"/>
        <end position="34"/>
    </location>
</feature>
<organism evidence="4 5">
    <name type="scientific">Pyrenophora tritici-repentis (strain Pt-1C-BFP)</name>
    <name type="common">Wheat tan spot fungus</name>
    <name type="synonym">Drechslera tritici-repentis</name>
    <dbReference type="NCBI Taxonomy" id="426418"/>
    <lineage>
        <taxon>Eukaryota</taxon>
        <taxon>Fungi</taxon>
        <taxon>Dikarya</taxon>
        <taxon>Ascomycota</taxon>
        <taxon>Pezizomycotina</taxon>
        <taxon>Dothideomycetes</taxon>
        <taxon>Pleosporomycetidae</taxon>
        <taxon>Pleosporales</taxon>
        <taxon>Pleosporineae</taxon>
        <taxon>Pleosporaceae</taxon>
        <taxon>Pyrenophora</taxon>
    </lineage>
</organism>
<dbReference type="PANTHER" id="PTHR31290:SF5">
    <property type="entry name" value="UV-DAMAGE ENDONUCLEASE"/>
    <property type="match status" value="1"/>
</dbReference>
<dbReference type="GO" id="GO:0043504">
    <property type="term" value="P:mitochondrial DNA repair"/>
    <property type="evidence" value="ECO:0007669"/>
    <property type="project" value="TreeGrafter"/>
</dbReference>
<feature type="compositionally biased region" description="Acidic residues" evidence="3">
    <location>
        <begin position="145"/>
        <end position="161"/>
    </location>
</feature>
<dbReference type="HOGENOM" id="CLU_017168_1_1_1"/>
<dbReference type="Proteomes" id="UP000001471">
    <property type="component" value="Unassembled WGS sequence"/>
</dbReference>
<reference evidence="5" key="1">
    <citation type="journal article" date="2013" name="G3 (Bethesda)">
        <title>Comparative genomics of a plant-pathogenic fungus, Pyrenophora tritici-repentis, reveals transduplication and the impact of repeat elements on pathogenicity and population divergence.</title>
        <authorList>
            <person name="Manning V.A."/>
            <person name="Pandelova I."/>
            <person name="Dhillon B."/>
            <person name="Wilhelm L.J."/>
            <person name="Goodwin S.B."/>
            <person name="Berlin A.M."/>
            <person name="Figueroa M."/>
            <person name="Freitag M."/>
            <person name="Hane J.K."/>
            <person name="Henrissat B."/>
            <person name="Holman W.H."/>
            <person name="Kodira C.D."/>
            <person name="Martin J."/>
            <person name="Oliver R.P."/>
            <person name="Robbertse B."/>
            <person name="Schackwitz W."/>
            <person name="Schwartz D.C."/>
            <person name="Spatafora J.W."/>
            <person name="Turgeon B.G."/>
            <person name="Yandava C."/>
            <person name="Young S."/>
            <person name="Zhou S."/>
            <person name="Zeng Q."/>
            <person name="Grigoriev I.V."/>
            <person name="Ma L.-J."/>
            <person name="Ciuffetti L.M."/>
        </authorList>
    </citation>
    <scope>NUCLEOTIDE SEQUENCE [LARGE SCALE GENOMIC DNA]</scope>
    <source>
        <strain evidence="5">Pt-1C-BFP</strain>
    </source>
</reference>
<dbReference type="GO" id="GO:0006289">
    <property type="term" value="P:nucleotide-excision repair"/>
    <property type="evidence" value="ECO:0007669"/>
    <property type="project" value="InterPro"/>
</dbReference>
<dbReference type="GO" id="GO:0005634">
    <property type="term" value="C:nucleus"/>
    <property type="evidence" value="ECO:0007669"/>
    <property type="project" value="TreeGrafter"/>
</dbReference>
<dbReference type="GO" id="GO:0004519">
    <property type="term" value="F:endonuclease activity"/>
    <property type="evidence" value="ECO:0007669"/>
    <property type="project" value="UniProtKB-KW"/>
</dbReference>
<dbReference type="RefSeq" id="XP_001936371.2">
    <property type="nucleotide sequence ID" value="XM_001936336.2"/>
</dbReference>
<dbReference type="GeneID" id="6344294"/>
<dbReference type="NCBIfam" id="TIGR00629">
    <property type="entry name" value="uvde"/>
    <property type="match status" value="1"/>
</dbReference>
<protein>
    <submittedName>
        <fullName evidence="4">UV DNA damage endonuclease</fullName>
    </submittedName>
</protein>
<dbReference type="OMA" id="PKMHYSE"/>
<feature type="compositionally biased region" description="Basic residues" evidence="3">
    <location>
        <begin position="488"/>
        <end position="503"/>
    </location>
</feature>
<keyword evidence="4" id="KW-0378">Hydrolase</keyword>
<keyword evidence="2" id="KW-0234">DNA repair</keyword>
<keyword evidence="4" id="KW-0255">Endonuclease</keyword>
<dbReference type="GO" id="GO:0005739">
    <property type="term" value="C:mitochondrion"/>
    <property type="evidence" value="ECO:0007669"/>
    <property type="project" value="TreeGrafter"/>
</dbReference>
<evidence type="ECO:0000313" key="5">
    <source>
        <dbReference type="Proteomes" id="UP000001471"/>
    </source>
</evidence>
<dbReference type="Gene3D" id="3.20.20.150">
    <property type="entry name" value="Divalent-metal-dependent TIM barrel enzymes"/>
    <property type="match status" value="1"/>
</dbReference>
<keyword evidence="1" id="KW-0227">DNA damage</keyword>
<dbReference type="InterPro" id="IPR004601">
    <property type="entry name" value="UvdE"/>
</dbReference>
<feature type="compositionally biased region" description="Basic and acidic residues" evidence="3">
    <location>
        <begin position="478"/>
        <end position="487"/>
    </location>
</feature>
<evidence type="ECO:0000313" key="4">
    <source>
        <dbReference type="EMBL" id="EDU48958.1"/>
    </source>
</evidence>
<sequence>MRKTEVPLPSNVSKPPRRQSSRAGKAEKTVPNLNPDILDSVTALRASLDGHEDAPLNSILKSPVSNGVAKDTSLISDETTEDKVLPSSAIGDWPKANGVASVATTAKNKRKKAGAQQVKVEEDDNAVGAAESAIAPAVSAGVPGDPDDADGLEAGEDEEQEVKEALSRPPPVNSEYLPLPWKGRLGYPADVGRGMKYVEEIGLANTRDIIKMVRWNDKYGIKFMRLSSEMFPFASHDEYGYKLEPFAADTLHEVGKVIGELGHRVTTHPGQFTQLGSPRKQVIDNAMRDLEYHDEMLSLLKLPEQQNRDAVMIMHLGGAYGDKPAAIERFKENYVRLPQGVKNRLVLENDDVVWSVHELLPLCEELNIPFVLDYHHHNIIFDETQIREGTKDIMELYPRILETWHKKKITPKMHYSEPTPAAITRTTRRKHSPRVMTFPPCPDTMDLMIEAKDKEQAVFELMRTFKLPGFETFNDIIPHTRQDENRPWKPKSKKAAKKSRKKKNELEELDVKTEEEEEEEKPPPIVPDEEVGMGGPEGRVYWPPGMEDWLRPPKRIIKTKTENAATPAKKKRKTAADAASVTSEAGPLDEEQTPIKAPAKKATPAKRAAAKPTKKKAAPKSVPTPSASDEDDDQLSSPPLSDVRTEDEAPAVQKRNARSDATRKKSGRATARVSYKEEEAEDMAE</sequence>
<dbReference type="PANTHER" id="PTHR31290">
    <property type="entry name" value="UV-DAMAGE ENDONUCLEASE"/>
    <property type="match status" value="1"/>
</dbReference>
<accession>B2W8A0</accession>
<evidence type="ECO:0000256" key="2">
    <source>
        <dbReference type="ARBA" id="ARBA00023204"/>
    </source>
</evidence>
<dbReference type="OrthoDB" id="541883at2759"/>
<evidence type="ECO:0000256" key="3">
    <source>
        <dbReference type="SAM" id="MobiDB-lite"/>
    </source>
</evidence>
<dbReference type="STRING" id="426418.B2W8A0"/>
<dbReference type="KEGG" id="ptrr:6344294"/>
<gene>
    <name evidence="4" type="ORF">PTRG_06038</name>
</gene>
<name>B2W8A0_PYRTR</name>
<evidence type="ECO:0000256" key="1">
    <source>
        <dbReference type="ARBA" id="ARBA00022763"/>
    </source>
</evidence>
<keyword evidence="4" id="KW-0540">Nuclease</keyword>